<evidence type="ECO:0000256" key="5">
    <source>
        <dbReference type="ARBA" id="ARBA00037026"/>
    </source>
</evidence>
<proteinExistence type="inferred from homology"/>
<feature type="compositionally biased region" description="Basic and acidic residues" evidence="12">
    <location>
        <begin position="302"/>
        <end position="328"/>
    </location>
</feature>
<comment type="catalytic activity">
    <reaction evidence="11">
        <text>adenosine(37) in tRNA(Ala) + H2O + H(+) = inosine(37) in tRNA(Ala) + NH4(+)</text>
        <dbReference type="Rhea" id="RHEA:50968"/>
        <dbReference type="Rhea" id="RHEA-COMP:12855"/>
        <dbReference type="Rhea" id="RHEA-COMP:12856"/>
        <dbReference type="ChEBI" id="CHEBI:15377"/>
        <dbReference type="ChEBI" id="CHEBI:15378"/>
        <dbReference type="ChEBI" id="CHEBI:28938"/>
        <dbReference type="ChEBI" id="CHEBI:74411"/>
        <dbReference type="ChEBI" id="CHEBI:82852"/>
        <dbReference type="EC" id="3.5.4.34"/>
    </reaction>
</comment>
<dbReference type="PANTHER" id="PTHR46516:SF1">
    <property type="entry name" value="TRNA-SPECIFIC ADENOSINE DEAMINASE 1"/>
    <property type="match status" value="1"/>
</dbReference>
<evidence type="ECO:0000256" key="12">
    <source>
        <dbReference type="SAM" id="MobiDB-lite"/>
    </source>
</evidence>
<comment type="similarity">
    <text evidence="7">Belongs to the ADAT1 family.</text>
</comment>
<protein>
    <recommendedName>
        <fullName evidence="9">tRNA-specific adenosine deaminase 1</fullName>
        <ecNumber evidence="8">3.5.4.34</ecNumber>
    </recommendedName>
    <alternativeName>
        <fullName evidence="10">tRNA-specific adenosine-37 deaminase</fullName>
    </alternativeName>
</protein>
<dbReference type="AlphaFoldDB" id="A0AAD9ULM3"/>
<evidence type="ECO:0000256" key="11">
    <source>
        <dbReference type="ARBA" id="ARBA00047635"/>
    </source>
</evidence>
<keyword evidence="3" id="KW-0378">Hydrolase</keyword>
<evidence type="ECO:0000259" key="13">
    <source>
        <dbReference type="PROSITE" id="PS50141"/>
    </source>
</evidence>
<dbReference type="InterPro" id="IPR002466">
    <property type="entry name" value="A_deamin"/>
</dbReference>
<evidence type="ECO:0000256" key="2">
    <source>
        <dbReference type="ARBA" id="ARBA00022723"/>
    </source>
</evidence>
<evidence type="ECO:0000256" key="10">
    <source>
        <dbReference type="ARBA" id="ARBA00041760"/>
    </source>
</evidence>
<evidence type="ECO:0000313" key="14">
    <source>
        <dbReference type="EMBL" id="KAK2193810.1"/>
    </source>
</evidence>
<evidence type="ECO:0000256" key="8">
    <source>
        <dbReference type="ARBA" id="ARBA00038940"/>
    </source>
</evidence>
<reference evidence="14" key="1">
    <citation type="journal article" date="2023" name="Mol. Biol. Evol.">
        <title>Third-Generation Sequencing Reveals the Adaptive Role of the Epigenome in Three Deep-Sea Polychaetes.</title>
        <authorList>
            <person name="Perez M."/>
            <person name="Aroh O."/>
            <person name="Sun Y."/>
            <person name="Lan Y."/>
            <person name="Juniper S.K."/>
            <person name="Young C.R."/>
            <person name="Angers B."/>
            <person name="Qian P.Y."/>
        </authorList>
    </citation>
    <scope>NUCLEOTIDE SEQUENCE</scope>
    <source>
        <tissue evidence="14">Vestimentum</tissue>
    </source>
</reference>
<keyword evidence="2" id="KW-0479">Metal-binding</keyword>
<dbReference type="PANTHER" id="PTHR46516">
    <property type="entry name" value="TRNA-SPECIFIC ADENOSINE DEAMINASE 1"/>
    <property type="match status" value="1"/>
</dbReference>
<keyword evidence="1" id="KW-0819">tRNA processing</keyword>
<accession>A0AAD9ULM3</accession>
<evidence type="ECO:0000256" key="4">
    <source>
        <dbReference type="ARBA" id="ARBA00022833"/>
    </source>
</evidence>
<comment type="caution">
    <text evidence="14">The sequence shown here is derived from an EMBL/GenBank/DDBJ whole genome shotgun (WGS) entry which is preliminary data.</text>
</comment>
<dbReference type="SMART" id="SM00552">
    <property type="entry name" value="ADEAMc"/>
    <property type="match status" value="1"/>
</dbReference>
<sequence length="538" mass="58644">MVWKDDADFGHKVAELCNTHYARVLGKTGKPQEKKEWTLMAAVVMSTDHQVNVKSIPTSEADTQNQPIRDSGTKAYSLQVLALGTGSKCVGQSKISHSGMVIQDSHAEVIARRAFIRFLYDELAKVFNGETSEVLQLASRGQCRLKDGVALHLFTSNTPCGDASIFPMESTIPVPLSCSLDSSSARENTDMQGEKRAYGGEDKDKDKGEGNKRTKVEGSSVDLTSGGSVPDIEDLETTDTQPPADTPSKGRQVGSEHTVHTPGDGDICKLPQVVHDVSKVTCHQTGHVCLTNEDSSQSVHMETTRGDADGSVLKDHTRGSGDKSKEKDDTRKCFHQCILSARTATSDIYRTGAKCVPQGVQDPLGEGATYHIVGALRTKPGRGERTMSMSCSDKIAKWNVVGLQGALLSHFLIEPIYLESITLGRCPYSRDAMSRAVVDRVTGIQDGRLPQAISWYHGNGPRGHSQVSVQGQRQGTTLRDRGQPKSRDIMADTYDDHKMAARDYQTAVSQFLAAVKTWQRTPREYNQFSAITDVTDSA</sequence>
<feature type="region of interest" description="Disordered" evidence="12">
    <location>
        <begin position="179"/>
        <end position="266"/>
    </location>
</feature>
<feature type="region of interest" description="Disordered" evidence="12">
    <location>
        <begin position="461"/>
        <end position="484"/>
    </location>
</feature>
<keyword evidence="4" id="KW-0862">Zinc</keyword>
<evidence type="ECO:0000256" key="6">
    <source>
        <dbReference type="ARBA" id="ARBA00037784"/>
    </source>
</evidence>
<feature type="compositionally biased region" description="Basic and acidic residues" evidence="12">
    <location>
        <begin position="187"/>
        <end position="216"/>
    </location>
</feature>
<gene>
    <name evidence="14" type="ORF">NP493_5g09038</name>
</gene>
<evidence type="ECO:0000256" key="7">
    <source>
        <dbReference type="ARBA" id="ARBA00038326"/>
    </source>
</evidence>
<keyword evidence="15" id="KW-1185">Reference proteome</keyword>
<feature type="compositionally biased region" description="Polar residues" evidence="12">
    <location>
        <begin position="465"/>
        <end position="477"/>
    </location>
</feature>
<dbReference type="Proteomes" id="UP001209878">
    <property type="component" value="Unassembled WGS sequence"/>
</dbReference>
<dbReference type="Pfam" id="PF02137">
    <property type="entry name" value="A_deamin"/>
    <property type="match status" value="1"/>
</dbReference>
<organism evidence="14 15">
    <name type="scientific">Ridgeia piscesae</name>
    <name type="common">Tubeworm</name>
    <dbReference type="NCBI Taxonomy" id="27915"/>
    <lineage>
        <taxon>Eukaryota</taxon>
        <taxon>Metazoa</taxon>
        <taxon>Spiralia</taxon>
        <taxon>Lophotrochozoa</taxon>
        <taxon>Annelida</taxon>
        <taxon>Polychaeta</taxon>
        <taxon>Sedentaria</taxon>
        <taxon>Canalipalpata</taxon>
        <taxon>Sabellida</taxon>
        <taxon>Siboglinidae</taxon>
        <taxon>Ridgeia</taxon>
    </lineage>
</organism>
<evidence type="ECO:0000256" key="9">
    <source>
        <dbReference type="ARBA" id="ARBA00040502"/>
    </source>
</evidence>
<name>A0AAD9ULM3_RIDPI</name>
<dbReference type="GO" id="GO:0046872">
    <property type="term" value="F:metal ion binding"/>
    <property type="evidence" value="ECO:0007669"/>
    <property type="project" value="UniProtKB-KW"/>
</dbReference>
<dbReference type="PROSITE" id="PS50141">
    <property type="entry name" value="A_DEAMIN_EDITASE"/>
    <property type="match status" value="1"/>
</dbReference>
<dbReference type="GO" id="GO:0043829">
    <property type="term" value="F:tRNA-specific adenosine-37 deaminase activity"/>
    <property type="evidence" value="ECO:0007669"/>
    <property type="project" value="UniProtKB-EC"/>
</dbReference>
<evidence type="ECO:0000313" key="15">
    <source>
        <dbReference type="Proteomes" id="UP001209878"/>
    </source>
</evidence>
<dbReference type="EMBL" id="JAODUO010000006">
    <property type="protein sequence ID" value="KAK2193810.1"/>
    <property type="molecule type" value="Genomic_DNA"/>
</dbReference>
<evidence type="ECO:0000256" key="3">
    <source>
        <dbReference type="ARBA" id="ARBA00022801"/>
    </source>
</evidence>
<dbReference type="GO" id="GO:0008033">
    <property type="term" value="P:tRNA processing"/>
    <property type="evidence" value="ECO:0007669"/>
    <property type="project" value="UniProtKB-KW"/>
</dbReference>
<comment type="function">
    <text evidence="6">Specifically deaminates adenosine-37 to inosine in tRNA-Ala.</text>
</comment>
<dbReference type="EC" id="3.5.4.34" evidence="8"/>
<comment type="cofactor">
    <cofactor evidence="5">
        <name>1D-myo-inositol hexakisphosphate</name>
        <dbReference type="ChEBI" id="CHEBI:58130"/>
    </cofactor>
</comment>
<feature type="region of interest" description="Disordered" evidence="12">
    <location>
        <begin position="300"/>
        <end position="328"/>
    </location>
</feature>
<dbReference type="GO" id="GO:0003723">
    <property type="term" value="F:RNA binding"/>
    <property type="evidence" value="ECO:0007669"/>
    <property type="project" value="InterPro"/>
</dbReference>
<evidence type="ECO:0000256" key="1">
    <source>
        <dbReference type="ARBA" id="ARBA00022694"/>
    </source>
</evidence>
<feature type="domain" description="A to I editase" evidence="13">
    <location>
        <begin position="82"/>
        <end position="462"/>
    </location>
</feature>